<evidence type="ECO:0000256" key="3">
    <source>
        <dbReference type="ARBA" id="ARBA00022598"/>
    </source>
</evidence>
<evidence type="ECO:0000256" key="9">
    <source>
        <dbReference type="ARBA" id="ARBA00022763"/>
    </source>
</evidence>
<dbReference type="InterPro" id="IPR014145">
    <property type="entry name" value="LigD_pol_dom"/>
</dbReference>
<evidence type="ECO:0000256" key="15">
    <source>
        <dbReference type="ARBA" id="ARBA00023172"/>
    </source>
</evidence>
<dbReference type="EC" id="6.5.1.1" evidence="2"/>
<dbReference type="GO" id="GO:0005524">
    <property type="term" value="F:ATP binding"/>
    <property type="evidence" value="ECO:0007669"/>
    <property type="project" value="UniProtKB-KW"/>
</dbReference>
<dbReference type="SUPFAM" id="SSF56091">
    <property type="entry name" value="DNA ligase/mRNA capping enzyme, catalytic domain"/>
    <property type="match status" value="1"/>
</dbReference>
<dbReference type="NCBIfam" id="TIGR02778">
    <property type="entry name" value="ligD_pol"/>
    <property type="match status" value="1"/>
</dbReference>
<name>A0A0G0PX91_9BACT</name>
<dbReference type="InterPro" id="IPR012309">
    <property type="entry name" value="DNA_ligase_ATP-dep_C"/>
</dbReference>
<keyword evidence="4" id="KW-0808">Transferase</keyword>
<evidence type="ECO:0000256" key="6">
    <source>
        <dbReference type="ARBA" id="ARBA00022722"/>
    </source>
</evidence>
<proteinExistence type="predicted"/>
<organism evidence="22 23">
    <name type="scientific">Candidatus Falkowbacteria bacterium GW2011_GWF2_39_8</name>
    <dbReference type="NCBI Taxonomy" id="1618642"/>
    <lineage>
        <taxon>Bacteria</taxon>
        <taxon>Candidatus Falkowiibacteriota</taxon>
    </lineage>
</organism>
<evidence type="ECO:0000256" key="11">
    <source>
        <dbReference type="ARBA" id="ARBA00022839"/>
    </source>
</evidence>
<keyword evidence="11" id="KW-0269">Exonuclease</keyword>
<dbReference type="NCBIfam" id="TIGR02776">
    <property type="entry name" value="NHEJ_ligase_prk"/>
    <property type="match status" value="1"/>
</dbReference>
<dbReference type="Pfam" id="PF21686">
    <property type="entry name" value="LigD_Prim-Pol"/>
    <property type="match status" value="1"/>
</dbReference>
<keyword evidence="15" id="KW-0233">DNA recombination</keyword>
<dbReference type="GO" id="GO:0006281">
    <property type="term" value="P:DNA repair"/>
    <property type="evidence" value="ECO:0007669"/>
    <property type="project" value="UniProtKB-KW"/>
</dbReference>
<dbReference type="GO" id="GO:0003910">
    <property type="term" value="F:DNA ligase (ATP) activity"/>
    <property type="evidence" value="ECO:0007669"/>
    <property type="project" value="UniProtKB-EC"/>
</dbReference>
<keyword evidence="17" id="KW-0464">Manganese</keyword>
<keyword evidence="6" id="KW-0540">Nuclease</keyword>
<feature type="domain" description="ATP-dependent DNA ligase family profile" evidence="21">
    <location>
        <begin position="106"/>
        <end position="231"/>
    </location>
</feature>
<evidence type="ECO:0000256" key="1">
    <source>
        <dbReference type="ARBA" id="ARBA00001936"/>
    </source>
</evidence>
<evidence type="ECO:0000256" key="5">
    <source>
        <dbReference type="ARBA" id="ARBA00022695"/>
    </source>
</evidence>
<sequence>MIGKIPDTVSPMLAKSVDRPFDKGDWFFEIKFDGYRIIAIIDRRIDLYSRNKLLYTEKFPAIVKALEKLPAPIVLDGEVVVLDDKGKADFKLLQNHLKTGSGYPIYFVFDLLFYGKYDLRGLQLRERKKILKDILPEFTNIRYADHIEKEGKNFFSSVAALGIEGVMAKNSLSGYVEGQRTDDWLKVKNLQTQEAIICGFTAPRKGRKHLGSLVLGVYESDRLVYAGHSGGGFNETELAELKSRLMTIRSDHSPFELMPKTNAQVTWVEPKLVCEIRFTEWTDDGSMRHPVFVGLREDKRPKEVVREVPQKVSTLMNNHEEQGFEKFSNLDKVLWPNEGHTKKDVLDYYEKLSDYILPYLKDRPENLHRFPHGIDGPSFYQKNNTTLPAGIESIKILSDTENKEINYLLCQNKETLLYMVNLGCIEINPWNSRIQSLDHPDYLILDLDPLNIGFKQVVKAALATNDILKKIEVKAYCKTSGLTGLHIFIPLQAKYDYEQARRFALIINMIVSRNLSKITSLKRMPAQRTEKVYLDYLQNRRGQTLASAYSLRPEKGAPISMPLAWSEVNENLNPKSFNIFNALSRIKKYGDLWQGVLGEGIKMDESIERLEKMIKNLI</sequence>
<comment type="cofactor">
    <cofactor evidence="1">
        <name>Mn(2+)</name>
        <dbReference type="ChEBI" id="CHEBI:29035"/>
    </cofactor>
</comment>
<dbReference type="InterPro" id="IPR014143">
    <property type="entry name" value="NHEJ_ligase_prk"/>
</dbReference>
<dbReference type="Proteomes" id="UP000034137">
    <property type="component" value="Unassembled WGS sequence"/>
</dbReference>
<keyword evidence="13" id="KW-0239">DNA-directed DNA polymerase</keyword>
<dbReference type="Gene3D" id="2.40.50.140">
    <property type="entry name" value="Nucleic acid-binding proteins"/>
    <property type="match status" value="1"/>
</dbReference>
<protein>
    <recommendedName>
        <fullName evidence="2">DNA ligase (ATP)</fullName>
        <ecNumber evidence="2">6.5.1.1</ecNumber>
    </recommendedName>
    <alternativeName>
        <fullName evidence="19">NHEJ DNA polymerase</fullName>
    </alternativeName>
</protein>
<dbReference type="SUPFAM" id="SSF50249">
    <property type="entry name" value="Nucleic acid-binding proteins"/>
    <property type="match status" value="1"/>
</dbReference>
<dbReference type="NCBIfam" id="TIGR02779">
    <property type="entry name" value="NHEJ_ligase_lig"/>
    <property type="match status" value="1"/>
</dbReference>
<keyword evidence="18" id="KW-0511">Multifunctional enzyme</keyword>
<keyword evidence="9" id="KW-0227">DNA damage</keyword>
<dbReference type="CDD" id="cd07906">
    <property type="entry name" value="Adenylation_DNA_ligase_LigD_LigC"/>
    <property type="match status" value="1"/>
</dbReference>
<evidence type="ECO:0000313" key="23">
    <source>
        <dbReference type="Proteomes" id="UP000034137"/>
    </source>
</evidence>
<evidence type="ECO:0000259" key="21">
    <source>
        <dbReference type="PROSITE" id="PS50160"/>
    </source>
</evidence>
<evidence type="ECO:0000256" key="4">
    <source>
        <dbReference type="ARBA" id="ARBA00022679"/>
    </source>
</evidence>
<evidence type="ECO:0000313" key="22">
    <source>
        <dbReference type="EMBL" id="KKR32523.1"/>
    </source>
</evidence>
<evidence type="ECO:0000256" key="2">
    <source>
        <dbReference type="ARBA" id="ARBA00012727"/>
    </source>
</evidence>
<comment type="catalytic activity">
    <reaction evidence="20">
        <text>ATP + (deoxyribonucleotide)n-3'-hydroxyl + 5'-phospho-(deoxyribonucleotide)m = (deoxyribonucleotide)n+m + AMP + diphosphate.</text>
        <dbReference type="EC" id="6.5.1.1"/>
    </reaction>
</comment>
<dbReference type="Gene3D" id="3.30.1490.70">
    <property type="match status" value="1"/>
</dbReference>
<dbReference type="InterPro" id="IPR052171">
    <property type="entry name" value="NHEJ_LigD"/>
</dbReference>
<evidence type="ECO:0000256" key="8">
    <source>
        <dbReference type="ARBA" id="ARBA00022741"/>
    </source>
</evidence>
<dbReference type="Gene3D" id="3.90.920.10">
    <property type="entry name" value="DNA primase, PRIM domain"/>
    <property type="match status" value="1"/>
</dbReference>
<evidence type="ECO:0000256" key="17">
    <source>
        <dbReference type="ARBA" id="ARBA00023211"/>
    </source>
</evidence>
<dbReference type="GO" id="GO:0046872">
    <property type="term" value="F:metal ion binding"/>
    <property type="evidence" value="ECO:0007669"/>
    <property type="project" value="UniProtKB-KW"/>
</dbReference>
<dbReference type="GO" id="GO:0006310">
    <property type="term" value="P:DNA recombination"/>
    <property type="evidence" value="ECO:0007669"/>
    <property type="project" value="UniProtKB-KW"/>
</dbReference>
<dbReference type="InterPro" id="IPR014146">
    <property type="entry name" value="LigD_ligase_dom"/>
</dbReference>
<evidence type="ECO:0000256" key="19">
    <source>
        <dbReference type="ARBA" id="ARBA00029943"/>
    </source>
</evidence>
<evidence type="ECO:0000256" key="12">
    <source>
        <dbReference type="ARBA" id="ARBA00022840"/>
    </source>
</evidence>
<evidence type="ECO:0000256" key="20">
    <source>
        <dbReference type="ARBA" id="ARBA00034003"/>
    </source>
</evidence>
<dbReference type="PROSITE" id="PS50160">
    <property type="entry name" value="DNA_LIGASE_A3"/>
    <property type="match status" value="1"/>
</dbReference>
<dbReference type="InterPro" id="IPR012310">
    <property type="entry name" value="DNA_ligase_ATP-dep_cent"/>
</dbReference>
<dbReference type="Pfam" id="PF01068">
    <property type="entry name" value="DNA_ligase_A_M"/>
    <property type="match status" value="1"/>
</dbReference>
<dbReference type="Pfam" id="PF04679">
    <property type="entry name" value="DNA_ligase_A_C"/>
    <property type="match status" value="1"/>
</dbReference>
<keyword evidence="8" id="KW-0547">Nucleotide-binding</keyword>
<dbReference type="CDD" id="cd07971">
    <property type="entry name" value="OBF_DNA_ligase_LigD"/>
    <property type="match status" value="1"/>
</dbReference>
<evidence type="ECO:0000256" key="18">
    <source>
        <dbReference type="ARBA" id="ARBA00023268"/>
    </source>
</evidence>
<gene>
    <name evidence="22" type="ORF">UT64_C0031G0008</name>
</gene>
<dbReference type="PANTHER" id="PTHR42705">
    <property type="entry name" value="BIFUNCTIONAL NON-HOMOLOGOUS END JOINING PROTEIN LIGD"/>
    <property type="match status" value="1"/>
</dbReference>
<dbReference type="Gene3D" id="3.30.470.30">
    <property type="entry name" value="DNA ligase/mRNA capping enzyme"/>
    <property type="match status" value="1"/>
</dbReference>
<dbReference type="AlphaFoldDB" id="A0A0G0PX91"/>
<accession>A0A0G0PX91</accession>
<evidence type="ECO:0000256" key="16">
    <source>
        <dbReference type="ARBA" id="ARBA00023204"/>
    </source>
</evidence>
<dbReference type="PANTHER" id="PTHR42705:SF3">
    <property type="entry name" value="ATP-DEPENDENT DNA LIGASE"/>
    <property type="match status" value="1"/>
</dbReference>
<dbReference type="EMBL" id="LBXO01000031">
    <property type="protein sequence ID" value="KKR32523.1"/>
    <property type="molecule type" value="Genomic_DNA"/>
</dbReference>
<comment type="caution">
    <text evidence="22">The sequence shown here is derived from an EMBL/GenBank/DDBJ whole genome shotgun (WGS) entry which is preliminary data.</text>
</comment>
<evidence type="ECO:0000256" key="7">
    <source>
        <dbReference type="ARBA" id="ARBA00022723"/>
    </source>
</evidence>
<evidence type="ECO:0000256" key="14">
    <source>
        <dbReference type="ARBA" id="ARBA00023125"/>
    </source>
</evidence>
<evidence type="ECO:0000256" key="10">
    <source>
        <dbReference type="ARBA" id="ARBA00022801"/>
    </source>
</evidence>
<dbReference type="GO" id="GO:0003677">
    <property type="term" value="F:DNA binding"/>
    <property type="evidence" value="ECO:0007669"/>
    <property type="project" value="UniProtKB-KW"/>
</dbReference>
<dbReference type="GO" id="GO:0003887">
    <property type="term" value="F:DNA-directed DNA polymerase activity"/>
    <property type="evidence" value="ECO:0007669"/>
    <property type="project" value="UniProtKB-KW"/>
</dbReference>
<keyword evidence="5" id="KW-0548">Nucleotidyltransferase</keyword>
<keyword evidence="16" id="KW-0234">DNA repair</keyword>
<dbReference type="PATRIC" id="fig|1618642.3.peg.618"/>
<dbReference type="GO" id="GO:0004527">
    <property type="term" value="F:exonuclease activity"/>
    <property type="evidence" value="ECO:0007669"/>
    <property type="project" value="UniProtKB-KW"/>
</dbReference>
<keyword evidence="3 22" id="KW-0436">Ligase</keyword>
<reference evidence="22 23" key="1">
    <citation type="journal article" date="2015" name="Nature">
        <title>rRNA introns, odd ribosomes, and small enigmatic genomes across a large radiation of phyla.</title>
        <authorList>
            <person name="Brown C.T."/>
            <person name="Hug L.A."/>
            <person name="Thomas B.C."/>
            <person name="Sharon I."/>
            <person name="Castelle C.J."/>
            <person name="Singh A."/>
            <person name="Wilkins M.J."/>
            <person name="Williams K.H."/>
            <person name="Banfield J.F."/>
        </authorList>
    </citation>
    <scope>NUCLEOTIDE SEQUENCE [LARGE SCALE GENOMIC DNA]</scope>
</reference>
<keyword evidence="10" id="KW-0378">Hydrolase</keyword>
<keyword evidence="14" id="KW-0238">DNA-binding</keyword>
<evidence type="ECO:0000256" key="13">
    <source>
        <dbReference type="ARBA" id="ARBA00022932"/>
    </source>
</evidence>
<dbReference type="InterPro" id="IPR012340">
    <property type="entry name" value="NA-bd_OB-fold"/>
</dbReference>
<keyword evidence="12" id="KW-0067">ATP-binding</keyword>
<keyword evidence="7" id="KW-0479">Metal-binding</keyword>